<evidence type="ECO:0000313" key="3">
    <source>
        <dbReference type="Proteomes" id="UP001501690"/>
    </source>
</evidence>
<name>A0ABP4UBE1_9MICO</name>
<accession>A0ABP4UBE1</accession>
<feature type="chain" id="PRO_5045081936" evidence="1">
    <location>
        <begin position="21"/>
        <end position="147"/>
    </location>
</feature>
<protein>
    <submittedName>
        <fullName evidence="2">Uncharacterized protein</fullName>
    </submittedName>
</protein>
<evidence type="ECO:0000256" key="1">
    <source>
        <dbReference type="SAM" id="SignalP"/>
    </source>
</evidence>
<gene>
    <name evidence="2" type="ORF">GCM10009808_19120</name>
</gene>
<evidence type="ECO:0000313" key="2">
    <source>
        <dbReference type="EMBL" id="GAA1701368.1"/>
    </source>
</evidence>
<organism evidence="2 3">
    <name type="scientific">Microbacterium sediminicola</name>
    <dbReference type="NCBI Taxonomy" id="415210"/>
    <lineage>
        <taxon>Bacteria</taxon>
        <taxon>Bacillati</taxon>
        <taxon>Actinomycetota</taxon>
        <taxon>Actinomycetes</taxon>
        <taxon>Micrococcales</taxon>
        <taxon>Microbacteriaceae</taxon>
        <taxon>Microbacterium</taxon>
    </lineage>
</organism>
<comment type="caution">
    <text evidence="2">The sequence shown here is derived from an EMBL/GenBank/DDBJ whole genome shotgun (WGS) entry which is preliminary data.</text>
</comment>
<dbReference type="Proteomes" id="UP001501690">
    <property type="component" value="Unassembled WGS sequence"/>
</dbReference>
<dbReference type="RefSeq" id="WP_344071967.1">
    <property type="nucleotide sequence ID" value="NZ_BAAAPL010000002.1"/>
</dbReference>
<dbReference type="EMBL" id="BAAAPL010000002">
    <property type="protein sequence ID" value="GAA1701368.1"/>
    <property type="molecule type" value="Genomic_DNA"/>
</dbReference>
<sequence>MKTRAAGVALMLGLSAVALTGCVNPVEELISTTVEDAIEGATGVDVDTGDGASVPDGFPASVPLPNQDPIVAASIDGGYSVSYSLASASEAEALIDEMKARFTTESETDIGGLKAWSFTDGEWTIAVTVIEDDATTQMVYVVVPAGS</sequence>
<keyword evidence="1" id="KW-0732">Signal</keyword>
<keyword evidence="3" id="KW-1185">Reference proteome</keyword>
<feature type="signal peptide" evidence="1">
    <location>
        <begin position="1"/>
        <end position="20"/>
    </location>
</feature>
<dbReference type="PROSITE" id="PS51257">
    <property type="entry name" value="PROKAR_LIPOPROTEIN"/>
    <property type="match status" value="1"/>
</dbReference>
<proteinExistence type="predicted"/>
<reference evidence="3" key="1">
    <citation type="journal article" date="2019" name="Int. J. Syst. Evol. Microbiol.">
        <title>The Global Catalogue of Microorganisms (GCM) 10K type strain sequencing project: providing services to taxonomists for standard genome sequencing and annotation.</title>
        <authorList>
            <consortium name="The Broad Institute Genomics Platform"/>
            <consortium name="The Broad Institute Genome Sequencing Center for Infectious Disease"/>
            <person name="Wu L."/>
            <person name="Ma J."/>
        </authorList>
    </citation>
    <scope>NUCLEOTIDE SEQUENCE [LARGE SCALE GENOMIC DNA]</scope>
    <source>
        <strain evidence="3">JCM 15577</strain>
    </source>
</reference>